<proteinExistence type="predicted"/>
<evidence type="ECO:0000313" key="3">
    <source>
        <dbReference type="Proteomes" id="UP000182624"/>
    </source>
</evidence>
<dbReference type="OrthoDB" id="2001459at2"/>
<evidence type="ECO:0000313" key="2">
    <source>
        <dbReference type="EMBL" id="SFP74367.1"/>
    </source>
</evidence>
<reference evidence="3" key="1">
    <citation type="submission" date="2016-10" db="EMBL/GenBank/DDBJ databases">
        <authorList>
            <person name="Varghese N."/>
            <person name="Submissions S."/>
        </authorList>
    </citation>
    <scope>NUCLEOTIDE SEQUENCE [LARGE SCALE GENOMIC DNA]</scope>
    <source>
        <strain evidence="3">P18</strain>
    </source>
</reference>
<dbReference type="Proteomes" id="UP000182624">
    <property type="component" value="Unassembled WGS sequence"/>
</dbReference>
<evidence type="ECO:0008006" key="4">
    <source>
        <dbReference type="Google" id="ProtNLM"/>
    </source>
</evidence>
<name>A0A1I5SV42_9FIRM</name>
<organism evidence="2 3">
    <name type="scientific">Butyrivibrio proteoclasticus</name>
    <dbReference type="NCBI Taxonomy" id="43305"/>
    <lineage>
        <taxon>Bacteria</taxon>
        <taxon>Bacillati</taxon>
        <taxon>Bacillota</taxon>
        <taxon>Clostridia</taxon>
        <taxon>Lachnospirales</taxon>
        <taxon>Lachnospiraceae</taxon>
        <taxon>Butyrivibrio</taxon>
    </lineage>
</organism>
<keyword evidence="3" id="KW-1185">Reference proteome</keyword>
<protein>
    <recommendedName>
        <fullName evidence="4">Flagellar hook-associated protein 2 C-terminus</fullName>
    </recommendedName>
</protein>
<gene>
    <name evidence="2" type="ORF">SAMN04487928_10768</name>
</gene>
<feature type="compositionally biased region" description="Low complexity" evidence="1">
    <location>
        <begin position="33"/>
        <end position="45"/>
    </location>
</feature>
<dbReference type="EMBL" id="FOXO01000007">
    <property type="protein sequence ID" value="SFP74367.1"/>
    <property type="molecule type" value="Genomic_DNA"/>
</dbReference>
<feature type="region of interest" description="Disordered" evidence="1">
    <location>
        <begin position="26"/>
        <end position="45"/>
    </location>
</feature>
<dbReference type="AlphaFoldDB" id="A0A1I5SV42"/>
<dbReference type="RefSeq" id="WP_074885840.1">
    <property type="nucleotide sequence ID" value="NZ_FOXO01000007.1"/>
</dbReference>
<evidence type="ECO:0000256" key="1">
    <source>
        <dbReference type="SAM" id="MobiDB-lite"/>
    </source>
</evidence>
<accession>A0A1I5SV42</accession>
<sequence length="252" mass="27195">MNFGQNYFDVLTSRIGGASSIWNRHGTSKVNNRSRTTGTRSTSRTSGAINNSYFGLSANTVKTMNNAYNSTYNSAYMSDQKVADGAVKVESAGKKLANSEIYEEKNTDQLLKTVKNFVDGYNDVNSGAKNATSTSVRNRAGWMREDALNNVSDLRKIGIGYNSKTGELSVDEDVLKGADKATVKKILGEAGSFGQRLRSNASLTSQAAITSSRYSRNTGIYGSNGTYNTGNLLGGFGGYGNSLLSSMFSRWF</sequence>